<evidence type="ECO:0000313" key="2">
    <source>
        <dbReference type="Proteomes" id="UP000217199"/>
    </source>
</evidence>
<proteinExistence type="predicted"/>
<protein>
    <submittedName>
        <fullName evidence="1">Uncharacterized protein</fullName>
    </submittedName>
</protein>
<dbReference type="AlphaFoldDB" id="A0A286UPC4"/>
<accession>A0A286UPC4</accession>
<evidence type="ECO:0000313" key="1">
    <source>
        <dbReference type="EMBL" id="PAV21389.1"/>
    </source>
</evidence>
<gene>
    <name evidence="1" type="ORF">PNOK_0401600</name>
</gene>
<sequence length="73" mass="8348">MYGRSKRDSESGTRVCKKILNRRAASETSAIVVFRYSSQQGCSNILQVLYEEAAVRGYSKDERRMFLSRCMAT</sequence>
<dbReference type="Proteomes" id="UP000217199">
    <property type="component" value="Unassembled WGS sequence"/>
</dbReference>
<comment type="caution">
    <text evidence="1">The sequence shown here is derived from an EMBL/GenBank/DDBJ whole genome shotgun (WGS) entry which is preliminary data.</text>
</comment>
<organism evidence="1 2">
    <name type="scientific">Pyrrhoderma noxium</name>
    <dbReference type="NCBI Taxonomy" id="2282107"/>
    <lineage>
        <taxon>Eukaryota</taxon>
        <taxon>Fungi</taxon>
        <taxon>Dikarya</taxon>
        <taxon>Basidiomycota</taxon>
        <taxon>Agaricomycotina</taxon>
        <taxon>Agaricomycetes</taxon>
        <taxon>Hymenochaetales</taxon>
        <taxon>Hymenochaetaceae</taxon>
        <taxon>Pyrrhoderma</taxon>
    </lineage>
</organism>
<name>A0A286UPC4_9AGAM</name>
<dbReference type="InParanoid" id="A0A286UPC4"/>
<reference evidence="1 2" key="1">
    <citation type="journal article" date="2017" name="Mol. Ecol.">
        <title>Comparative and population genomic landscape of Phellinus noxius: A hypervariable fungus causing root rot in trees.</title>
        <authorList>
            <person name="Chung C.L."/>
            <person name="Lee T.J."/>
            <person name="Akiba M."/>
            <person name="Lee H.H."/>
            <person name="Kuo T.H."/>
            <person name="Liu D."/>
            <person name="Ke H.M."/>
            <person name="Yokoi T."/>
            <person name="Roa M.B."/>
            <person name="Lu M.J."/>
            <person name="Chang Y.Y."/>
            <person name="Ann P.J."/>
            <person name="Tsai J.N."/>
            <person name="Chen C.Y."/>
            <person name="Tzean S.S."/>
            <person name="Ota Y."/>
            <person name="Hattori T."/>
            <person name="Sahashi N."/>
            <person name="Liou R.F."/>
            <person name="Kikuchi T."/>
            <person name="Tsai I.J."/>
        </authorList>
    </citation>
    <scope>NUCLEOTIDE SEQUENCE [LARGE SCALE GENOMIC DNA]</scope>
    <source>
        <strain evidence="1 2">FFPRI411160</strain>
    </source>
</reference>
<dbReference type="EMBL" id="NBII01000003">
    <property type="protein sequence ID" value="PAV21389.1"/>
    <property type="molecule type" value="Genomic_DNA"/>
</dbReference>
<keyword evidence="2" id="KW-1185">Reference proteome</keyword>